<keyword evidence="3" id="KW-1185">Reference proteome</keyword>
<gene>
    <name evidence="2" type="ORF">GKD88_00735</name>
</gene>
<feature type="transmembrane region" description="Helical" evidence="1">
    <location>
        <begin position="250"/>
        <end position="273"/>
    </location>
</feature>
<organism evidence="2 3">
    <name type="scientific">Holdemania massiliensis</name>
    <dbReference type="NCBI Taxonomy" id="1468449"/>
    <lineage>
        <taxon>Bacteria</taxon>
        <taxon>Bacillati</taxon>
        <taxon>Bacillota</taxon>
        <taxon>Erysipelotrichia</taxon>
        <taxon>Erysipelotrichales</taxon>
        <taxon>Erysipelotrichaceae</taxon>
        <taxon>Holdemania</taxon>
    </lineage>
</organism>
<reference evidence="2 3" key="1">
    <citation type="journal article" date="2019" name="Nat. Med.">
        <title>A library of human gut bacterial isolates paired with longitudinal multiomics data enables mechanistic microbiome research.</title>
        <authorList>
            <person name="Poyet M."/>
            <person name="Groussin M."/>
            <person name="Gibbons S.M."/>
            <person name="Avila-Pacheco J."/>
            <person name="Jiang X."/>
            <person name="Kearney S.M."/>
            <person name="Perrotta A.R."/>
            <person name="Berdy B."/>
            <person name="Zhao S."/>
            <person name="Lieberman T.D."/>
            <person name="Swanson P.K."/>
            <person name="Smith M."/>
            <person name="Roesemann S."/>
            <person name="Alexander J.E."/>
            <person name="Rich S.A."/>
            <person name="Livny J."/>
            <person name="Vlamakis H."/>
            <person name="Clish C."/>
            <person name="Bullock K."/>
            <person name="Deik A."/>
            <person name="Scott J."/>
            <person name="Pierce K.A."/>
            <person name="Xavier R.J."/>
            <person name="Alm E.J."/>
        </authorList>
    </citation>
    <scope>NUCLEOTIDE SEQUENCE [LARGE SCALE GENOMIC DNA]</scope>
    <source>
        <strain evidence="2 3">BIOML-A5</strain>
    </source>
</reference>
<evidence type="ECO:0000313" key="3">
    <source>
        <dbReference type="Proteomes" id="UP000480929"/>
    </source>
</evidence>
<feature type="transmembrane region" description="Helical" evidence="1">
    <location>
        <begin position="294"/>
        <end position="314"/>
    </location>
</feature>
<comment type="caution">
    <text evidence="2">The sequence shown here is derived from an EMBL/GenBank/DDBJ whole genome shotgun (WGS) entry which is preliminary data.</text>
</comment>
<dbReference type="EMBL" id="WKPI01000001">
    <property type="protein sequence ID" value="MSC31654.1"/>
    <property type="molecule type" value="Genomic_DNA"/>
</dbReference>
<keyword evidence="1" id="KW-0812">Transmembrane</keyword>
<name>A0ABW9QCL1_9FIRM</name>
<keyword evidence="1" id="KW-0472">Membrane</keyword>
<dbReference type="Proteomes" id="UP000480929">
    <property type="component" value="Unassembled WGS sequence"/>
</dbReference>
<evidence type="ECO:0000256" key="1">
    <source>
        <dbReference type="SAM" id="Phobius"/>
    </source>
</evidence>
<keyword evidence="1" id="KW-1133">Transmembrane helix</keyword>
<evidence type="ECO:0000313" key="2">
    <source>
        <dbReference type="EMBL" id="MSC31654.1"/>
    </source>
</evidence>
<protein>
    <submittedName>
        <fullName evidence="2">Uncharacterized protein</fullName>
    </submittedName>
</protein>
<sequence>MLESGMFIHWMRQAIGRKEGGEMRGKRKHFGWFAVMLGLLLFAAAGMKASADMGPKSELVVVVRNPPQEHYIVSLMFQTDAACLPMREKAASELTSFMVKQLDQEYAGWYSVTQVSCQKIPRMIVGDLQGQAIGPIRLHRFMNMAITQPYKLMIVTESGQVWISDPIFQQTMQLKVTVDYATGKLTVPPQAEAYFFQYLSTLLLTLLVEGAVLIKKGFSLRENAKVFVLTNGLTQGLMTLWMLVCMNNMNLMLAIVLQGIIELPIVLIEVWIYRRWLKGQTKEDRTVLAVDANLASWTLGMGIMLAESLLIRLLF</sequence>
<feature type="transmembrane region" description="Helical" evidence="1">
    <location>
        <begin position="226"/>
        <end position="244"/>
    </location>
</feature>
<accession>A0ABW9QCL1</accession>
<feature type="transmembrane region" description="Helical" evidence="1">
    <location>
        <begin position="194"/>
        <end position="214"/>
    </location>
</feature>
<proteinExistence type="predicted"/>
<dbReference type="RefSeq" id="WP_154275613.1">
    <property type="nucleotide sequence ID" value="NZ_CALJPI010000203.1"/>
</dbReference>